<protein>
    <submittedName>
        <fullName evidence="1">Uncharacterized protein</fullName>
    </submittedName>
</protein>
<organism evidence="1 2">
    <name type="scientific">Dipteronia sinensis</name>
    <dbReference type="NCBI Taxonomy" id="43782"/>
    <lineage>
        <taxon>Eukaryota</taxon>
        <taxon>Viridiplantae</taxon>
        <taxon>Streptophyta</taxon>
        <taxon>Embryophyta</taxon>
        <taxon>Tracheophyta</taxon>
        <taxon>Spermatophyta</taxon>
        <taxon>Magnoliopsida</taxon>
        <taxon>eudicotyledons</taxon>
        <taxon>Gunneridae</taxon>
        <taxon>Pentapetalae</taxon>
        <taxon>rosids</taxon>
        <taxon>malvids</taxon>
        <taxon>Sapindales</taxon>
        <taxon>Sapindaceae</taxon>
        <taxon>Hippocastanoideae</taxon>
        <taxon>Acereae</taxon>
        <taxon>Dipteronia</taxon>
    </lineage>
</organism>
<keyword evidence="2" id="KW-1185">Reference proteome</keyword>
<accession>A0AAE0ARH1</accession>
<comment type="caution">
    <text evidence="1">The sequence shown here is derived from an EMBL/GenBank/DDBJ whole genome shotgun (WGS) entry which is preliminary data.</text>
</comment>
<reference evidence="1" key="1">
    <citation type="journal article" date="2023" name="Plant J.">
        <title>Genome sequences and population genomics provide insights into the demographic history, inbreeding, and mutation load of two 'living fossil' tree species of Dipteronia.</title>
        <authorList>
            <person name="Feng Y."/>
            <person name="Comes H.P."/>
            <person name="Chen J."/>
            <person name="Zhu S."/>
            <person name="Lu R."/>
            <person name="Zhang X."/>
            <person name="Li P."/>
            <person name="Qiu J."/>
            <person name="Olsen K.M."/>
            <person name="Qiu Y."/>
        </authorList>
    </citation>
    <scope>NUCLEOTIDE SEQUENCE</scope>
    <source>
        <strain evidence="1">NBL</strain>
    </source>
</reference>
<proteinExistence type="predicted"/>
<evidence type="ECO:0000313" key="1">
    <source>
        <dbReference type="EMBL" id="KAK3222530.1"/>
    </source>
</evidence>
<dbReference type="AlphaFoldDB" id="A0AAE0ARH1"/>
<name>A0AAE0ARH1_9ROSI</name>
<sequence>MREIGLVSKKAQAWLAEIETETCCRHAFNLTIKCDHVTNNMIKAFNDMLKDFRARTYLNLMEFIRRMVMTRFQVRKEGCGKWKSEIPPIVN</sequence>
<dbReference type="Proteomes" id="UP001281410">
    <property type="component" value="Unassembled WGS sequence"/>
</dbReference>
<dbReference type="EMBL" id="JANJYJ010000003">
    <property type="protein sequence ID" value="KAK3222530.1"/>
    <property type="molecule type" value="Genomic_DNA"/>
</dbReference>
<gene>
    <name evidence="1" type="ORF">Dsin_009555</name>
</gene>
<evidence type="ECO:0000313" key="2">
    <source>
        <dbReference type="Proteomes" id="UP001281410"/>
    </source>
</evidence>